<organism evidence="2 3">
    <name type="scientific">Eragrostis curvula</name>
    <name type="common">weeping love grass</name>
    <dbReference type="NCBI Taxonomy" id="38414"/>
    <lineage>
        <taxon>Eukaryota</taxon>
        <taxon>Viridiplantae</taxon>
        <taxon>Streptophyta</taxon>
        <taxon>Embryophyta</taxon>
        <taxon>Tracheophyta</taxon>
        <taxon>Spermatophyta</taxon>
        <taxon>Magnoliopsida</taxon>
        <taxon>Liliopsida</taxon>
        <taxon>Poales</taxon>
        <taxon>Poaceae</taxon>
        <taxon>PACMAD clade</taxon>
        <taxon>Chloridoideae</taxon>
        <taxon>Eragrostideae</taxon>
        <taxon>Eragrostidinae</taxon>
        <taxon>Eragrostis</taxon>
    </lineage>
</organism>
<evidence type="ECO:0000313" key="3">
    <source>
        <dbReference type="Proteomes" id="UP000324897"/>
    </source>
</evidence>
<evidence type="ECO:0000259" key="1">
    <source>
        <dbReference type="Pfam" id="PF03478"/>
    </source>
</evidence>
<name>A0A5J9SJ37_9POAL</name>
<dbReference type="Pfam" id="PF03478">
    <property type="entry name" value="Beta-prop_KIB1-4"/>
    <property type="match status" value="1"/>
</dbReference>
<comment type="caution">
    <text evidence="2">The sequence shown here is derived from an EMBL/GenBank/DDBJ whole genome shotgun (WGS) entry which is preliminary data.</text>
</comment>
<accession>A0A5J9SJ37</accession>
<dbReference type="OrthoDB" id="600964at2759"/>
<reference evidence="2 3" key="1">
    <citation type="journal article" date="2019" name="Sci. Rep.">
        <title>A high-quality genome of Eragrostis curvula grass provides insights into Poaceae evolution and supports new strategies to enhance forage quality.</title>
        <authorList>
            <person name="Carballo J."/>
            <person name="Santos B.A.C.M."/>
            <person name="Zappacosta D."/>
            <person name="Garbus I."/>
            <person name="Selva J.P."/>
            <person name="Gallo C.A."/>
            <person name="Diaz A."/>
            <person name="Albertini E."/>
            <person name="Caccamo M."/>
            <person name="Echenique V."/>
        </authorList>
    </citation>
    <scope>NUCLEOTIDE SEQUENCE [LARGE SCALE GENOMIC DNA]</scope>
    <source>
        <strain evidence="3">cv. Victoria</strain>
        <tissue evidence="2">Leaf</tissue>
    </source>
</reference>
<keyword evidence="3" id="KW-1185">Reference proteome</keyword>
<dbReference type="EMBL" id="RWGY01000775">
    <property type="protein sequence ID" value="TVT98989.1"/>
    <property type="molecule type" value="Genomic_DNA"/>
</dbReference>
<proteinExistence type="predicted"/>
<dbReference type="AlphaFoldDB" id="A0A5J9SJ37"/>
<dbReference type="PANTHER" id="PTHR44586">
    <property type="entry name" value="F-BOX DOMAIN CONTAINING PROTEIN, EXPRESSED"/>
    <property type="match status" value="1"/>
</dbReference>
<feature type="domain" description="KIB1-4 beta-propeller" evidence="1">
    <location>
        <begin position="17"/>
        <end position="77"/>
    </location>
</feature>
<evidence type="ECO:0000313" key="2">
    <source>
        <dbReference type="EMBL" id="TVT98989.1"/>
    </source>
</evidence>
<dbReference type="Proteomes" id="UP000324897">
    <property type="component" value="Unassembled WGS sequence"/>
</dbReference>
<dbReference type="Gramene" id="TVT98989">
    <property type="protein sequence ID" value="TVT98989"/>
    <property type="gene ID" value="EJB05_55674"/>
</dbReference>
<feature type="non-terminal residue" evidence="2">
    <location>
        <position position="1"/>
    </location>
</feature>
<protein>
    <recommendedName>
        <fullName evidence="1">KIB1-4 beta-propeller domain-containing protein</fullName>
    </recommendedName>
</protein>
<dbReference type="PANTHER" id="PTHR44586:SF6">
    <property type="entry name" value="OS11G0579600 PROTEIN"/>
    <property type="match status" value="1"/>
</dbReference>
<dbReference type="InterPro" id="IPR005174">
    <property type="entry name" value="KIB1-4_b-propeller"/>
</dbReference>
<gene>
    <name evidence="2" type="ORF">EJB05_55674</name>
</gene>
<sequence>MERDDSEPYARYSTLNKVYRVNLAAKEPVEISSLGENVLFLGQNQSVCLSAQEHPQLKANHIYITDMNTYIILEKDMERDIAALDLGNNSREKIVCPQTVSNWPNPVWITPNPRKARLQTERNTGERRERVPIAMPEAARWCTAGEGPSGGKTWSLRSLVRANQGNLTIVLAMTSPTTWCIAGAVTKYLTVNLKI</sequence>